<dbReference type="PANTHER" id="PTHR37721">
    <property type="entry name" value="OS05G0464200 PROTEIN"/>
    <property type="match status" value="1"/>
</dbReference>
<gene>
    <name evidence="2" type="ORF">Acr_03g0013650</name>
</gene>
<feature type="compositionally biased region" description="Polar residues" evidence="1">
    <location>
        <begin position="64"/>
        <end position="79"/>
    </location>
</feature>
<keyword evidence="3" id="KW-1185">Reference proteome</keyword>
<protein>
    <submittedName>
        <fullName evidence="2">Uncharacterized protein</fullName>
    </submittedName>
</protein>
<proteinExistence type="predicted"/>
<dbReference type="PANTHER" id="PTHR37721:SF1">
    <property type="entry name" value="OS05G0464200 PROTEIN"/>
    <property type="match status" value="1"/>
</dbReference>
<name>A0A7J0EDP6_9ERIC</name>
<reference evidence="2 3" key="1">
    <citation type="submission" date="2019-07" db="EMBL/GenBank/DDBJ databases">
        <title>De Novo Assembly of kiwifruit Actinidia rufa.</title>
        <authorList>
            <person name="Sugita-Konishi S."/>
            <person name="Sato K."/>
            <person name="Mori E."/>
            <person name="Abe Y."/>
            <person name="Kisaki G."/>
            <person name="Hamano K."/>
            <person name="Suezawa K."/>
            <person name="Otani M."/>
            <person name="Fukuda T."/>
            <person name="Manabe T."/>
            <person name="Gomi K."/>
            <person name="Tabuchi M."/>
            <person name="Akimitsu K."/>
            <person name="Kataoka I."/>
        </authorList>
    </citation>
    <scope>NUCLEOTIDE SEQUENCE [LARGE SCALE GENOMIC DNA]</scope>
    <source>
        <strain evidence="3">cv. Fuchu</strain>
    </source>
</reference>
<evidence type="ECO:0000256" key="1">
    <source>
        <dbReference type="SAM" id="MobiDB-lite"/>
    </source>
</evidence>
<dbReference type="Proteomes" id="UP000585474">
    <property type="component" value="Unassembled WGS sequence"/>
</dbReference>
<evidence type="ECO:0000313" key="2">
    <source>
        <dbReference type="EMBL" id="GFY84591.1"/>
    </source>
</evidence>
<accession>A0A7J0EDP6</accession>
<dbReference type="EMBL" id="BJWL01000003">
    <property type="protein sequence ID" value="GFY84591.1"/>
    <property type="molecule type" value="Genomic_DNA"/>
</dbReference>
<dbReference type="AlphaFoldDB" id="A0A7J0EDP6"/>
<feature type="region of interest" description="Disordered" evidence="1">
    <location>
        <begin position="46"/>
        <end position="79"/>
    </location>
</feature>
<feature type="compositionally biased region" description="Gly residues" evidence="1">
    <location>
        <begin position="48"/>
        <end position="59"/>
    </location>
</feature>
<comment type="caution">
    <text evidence="2">The sequence shown here is derived from an EMBL/GenBank/DDBJ whole genome shotgun (WGS) entry which is preliminary data.</text>
</comment>
<organism evidence="2 3">
    <name type="scientific">Actinidia rufa</name>
    <dbReference type="NCBI Taxonomy" id="165716"/>
    <lineage>
        <taxon>Eukaryota</taxon>
        <taxon>Viridiplantae</taxon>
        <taxon>Streptophyta</taxon>
        <taxon>Embryophyta</taxon>
        <taxon>Tracheophyta</taxon>
        <taxon>Spermatophyta</taxon>
        <taxon>Magnoliopsida</taxon>
        <taxon>eudicotyledons</taxon>
        <taxon>Gunneridae</taxon>
        <taxon>Pentapetalae</taxon>
        <taxon>asterids</taxon>
        <taxon>Ericales</taxon>
        <taxon>Actinidiaceae</taxon>
        <taxon>Actinidia</taxon>
    </lineage>
</organism>
<sequence>MEMDQHTNMVKKKMVEVPPRRGQIKSKIFGILVKEAAIAVSVVRFGREGGSGSNGGDSGGSSSLTPPHSSYTSDGNSDF</sequence>
<evidence type="ECO:0000313" key="3">
    <source>
        <dbReference type="Proteomes" id="UP000585474"/>
    </source>
</evidence>
<dbReference type="OrthoDB" id="743446at2759"/>